<keyword evidence="1" id="KW-0732">Signal</keyword>
<dbReference type="NCBIfam" id="NF033709">
    <property type="entry name" value="PorV_fam"/>
    <property type="match status" value="1"/>
</dbReference>
<keyword evidence="4" id="KW-1185">Reference proteome</keyword>
<dbReference type="HOGENOM" id="CLU_058805_1_1_10"/>
<dbReference type="InterPro" id="IPR047799">
    <property type="entry name" value="T9SS_OM_PorV"/>
</dbReference>
<reference evidence="3 4" key="1">
    <citation type="journal article" date="2014" name="Proc. Natl. Acad. Sci. U.S.A.">
        <title>Functional characterization of flavobacteria rhodopsins reveals a unique class of light-driven chloride pump in bacteria.</title>
        <authorList>
            <person name="Yoshizawa S."/>
            <person name="Kumagai Y."/>
            <person name="Kim H."/>
            <person name="Ogura Y."/>
            <person name="Hayashi T."/>
            <person name="Iwasaki W."/>
            <person name="DeLong E.F."/>
            <person name="Kogure K."/>
        </authorList>
    </citation>
    <scope>NUCLEOTIDE SEQUENCE [LARGE SCALE GENOMIC DNA]</scope>
    <source>
        <strain evidence="3 4">S1-08</strain>
    </source>
</reference>
<dbReference type="Gene3D" id="2.40.160.60">
    <property type="entry name" value="Outer membrane protein transport protein (OMPP1/FadL/TodX)"/>
    <property type="match status" value="2"/>
</dbReference>
<accession>W8VX79</accession>
<evidence type="ECO:0000313" key="3">
    <source>
        <dbReference type="EMBL" id="BAO55457.1"/>
    </source>
</evidence>
<feature type="domain" description="Type IX secretion system protein PorV" evidence="2">
    <location>
        <begin position="23"/>
        <end position="262"/>
    </location>
</feature>
<dbReference type="KEGG" id="nmf:NMS_1448"/>
<feature type="chain" id="PRO_5004914234" description="Type IX secretion system protein PorV domain-containing protein" evidence="1">
    <location>
        <begin position="24"/>
        <end position="390"/>
    </location>
</feature>
<dbReference type="Proteomes" id="UP000031760">
    <property type="component" value="Chromosome"/>
</dbReference>
<dbReference type="AlphaFoldDB" id="W8VX79"/>
<dbReference type="STRING" id="1454201.NMS_1448"/>
<proteinExistence type="predicted"/>
<feature type="signal peptide" evidence="1">
    <location>
        <begin position="1"/>
        <end position="23"/>
    </location>
</feature>
<evidence type="ECO:0000256" key="1">
    <source>
        <dbReference type="SAM" id="SignalP"/>
    </source>
</evidence>
<name>W8VX79_9FLAO</name>
<organism evidence="3 4">
    <name type="scientific">Nonlabens marinus S1-08</name>
    <dbReference type="NCBI Taxonomy" id="1454201"/>
    <lineage>
        <taxon>Bacteria</taxon>
        <taxon>Pseudomonadati</taxon>
        <taxon>Bacteroidota</taxon>
        <taxon>Flavobacteriia</taxon>
        <taxon>Flavobacteriales</taxon>
        <taxon>Flavobacteriaceae</taxon>
        <taxon>Nonlabens</taxon>
    </lineage>
</organism>
<evidence type="ECO:0000259" key="2">
    <source>
        <dbReference type="Pfam" id="PF19572"/>
    </source>
</evidence>
<dbReference type="RefSeq" id="WP_041496060.1">
    <property type="nucleotide sequence ID" value="NZ_AP014548.1"/>
</dbReference>
<evidence type="ECO:0000313" key="4">
    <source>
        <dbReference type="Proteomes" id="UP000031760"/>
    </source>
</evidence>
<dbReference type="InterPro" id="IPR045741">
    <property type="entry name" value="PorV"/>
</dbReference>
<dbReference type="Pfam" id="PF19572">
    <property type="entry name" value="PorV"/>
    <property type="match status" value="1"/>
</dbReference>
<dbReference type="EMBL" id="AP014548">
    <property type="protein sequence ID" value="BAO55457.1"/>
    <property type="molecule type" value="Genomic_DNA"/>
</dbReference>
<dbReference type="NCBIfam" id="NF033710">
    <property type="entry name" value="T9SS_OM_PorV"/>
    <property type="match status" value="1"/>
</dbReference>
<gene>
    <name evidence="3" type="ORF">NMS_1448</name>
</gene>
<sequence length="390" mass="42682">MKRVLLNALTIILFFTAFVPAIAQDSRVITTALPFLRIAGDPRAAGMGDMGVGTSPDAWSQQWNPAKYSFMSREQAVGVAYTPYLGQLVNDIGIGQLVYANRINEQSAFATSLRYFGLGTIFITEDGETGTEENPNEFVLDGSYSLKLSDEFSMAVTGRYLRSDLRIQSQNADASAASSFSVGVAGYYQTEEVPIGDLYGRYRGGFNISNIGPKVSYDQGGQENFLPTNLGLGGGVDLYLNDGFSKVAITAEFNKLLVPTPPVRDLQDQDNDGDRQEILEGEDDDVNFFSGIFQSFGDAPGGGAEELREVTWALGAEYTYDDSFALRTGYFNEADDKGGRKFLSLGAGFKFSEINIDLSYLFSTSRVQSPLEGTLRFGLTFNFGDEYIEY</sequence>
<protein>
    <recommendedName>
        <fullName evidence="2">Type IX secretion system protein PorV domain-containing protein</fullName>
    </recommendedName>
</protein>
<dbReference type="OrthoDB" id="9758448at2"/>